<evidence type="ECO:0000256" key="1">
    <source>
        <dbReference type="SAM" id="Coils"/>
    </source>
</evidence>
<dbReference type="GO" id="GO:0006897">
    <property type="term" value="P:endocytosis"/>
    <property type="evidence" value="ECO:0007669"/>
    <property type="project" value="TreeGrafter"/>
</dbReference>
<dbReference type="PANTHER" id="PTHR31962">
    <property type="entry name" value="SPHINGOLIPID LONG CHAIN BASE-RESPONSIVE PROTEIN PIL1"/>
    <property type="match status" value="1"/>
</dbReference>
<name>A0A4P9WBL6_9FUNG</name>
<dbReference type="PANTHER" id="PTHR31962:SF1">
    <property type="entry name" value="SPHINGOLIPID LONG CHAIN BASE-RESPONSIVE PROTEIN PIL1"/>
    <property type="match status" value="1"/>
</dbReference>
<dbReference type="OrthoDB" id="5599269at2759"/>
<dbReference type="Pfam" id="PF13805">
    <property type="entry name" value="Pil1"/>
    <property type="match status" value="1"/>
</dbReference>
<feature type="non-terminal residue" evidence="2">
    <location>
        <position position="226"/>
    </location>
</feature>
<dbReference type="GO" id="GO:0036286">
    <property type="term" value="C:eisosome filament"/>
    <property type="evidence" value="ECO:0007669"/>
    <property type="project" value="TreeGrafter"/>
</dbReference>
<dbReference type="AlphaFoldDB" id="A0A4P9WBL6"/>
<keyword evidence="1" id="KW-0175">Coiled coil</keyword>
<proteinExistence type="predicted"/>
<reference evidence="3" key="1">
    <citation type="journal article" date="2018" name="Nat. Microbiol.">
        <title>Leveraging single-cell genomics to expand the fungal tree of life.</title>
        <authorList>
            <person name="Ahrendt S.R."/>
            <person name="Quandt C.A."/>
            <person name="Ciobanu D."/>
            <person name="Clum A."/>
            <person name="Salamov A."/>
            <person name="Andreopoulos B."/>
            <person name="Cheng J.F."/>
            <person name="Woyke T."/>
            <person name="Pelin A."/>
            <person name="Henrissat B."/>
            <person name="Reynolds N.K."/>
            <person name="Benny G.L."/>
            <person name="Smith M.E."/>
            <person name="James T.Y."/>
            <person name="Grigoriev I.V."/>
        </authorList>
    </citation>
    <scope>NUCLEOTIDE SEQUENCE [LARGE SCALE GENOMIC DNA]</scope>
</reference>
<feature type="coiled-coil region" evidence="1">
    <location>
        <begin position="102"/>
        <end position="153"/>
    </location>
</feature>
<gene>
    <name evidence="2" type="ORF">BDK51DRAFT_19758</name>
</gene>
<dbReference type="Gene3D" id="1.20.1270.60">
    <property type="entry name" value="Arfaptin homology (AH) domain/BAR domain"/>
    <property type="match status" value="1"/>
</dbReference>
<evidence type="ECO:0000313" key="3">
    <source>
        <dbReference type="Proteomes" id="UP000269721"/>
    </source>
</evidence>
<evidence type="ECO:0000313" key="2">
    <source>
        <dbReference type="EMBL" id="RKO90021.1"/>
    </source>
</evidence>
<dbReference type="EMBL" id="KZ995764">
    <property type="protein sequence ID" value="RKO90021.1"/>
    <property type="molecule type" value="Genomic_DNA"/>
</dbReference>
<keyword evidence="3" id="KW-1185">Reference proteome</keyword>
<dbReference type="GO" id="GO:0070941">
    <property type="term" value="P:eisosome assembly"/>
    <property type="evidence" value="ECO:0007669"/>
    <property type="project" value="TreeGrafter"/>
</dbReference>
<accession>A0A4P9WBL6</accession>
<sequence>MALQGIKRSIVTINSKDHAQLNILLKEEKDVAKDARAYAKQKAEAAKFMASWGKEQAADLEDITHNLHNVFTEFSKFFNDMSDHHVVFRAKLKEIRAREDALYDLRQKVKSAADKVKEAIKKQKPVDQLKGDLASLESQLATQEGEHEGFKRAAFQEGMRGQFDALLVFGKKVQVAATFGNHLADQIPQGSLAPGQKLPPYLGAEVTARIYADFLRELRELEPGAP</sequence>
<protein>
    <submittedName>
        <fullName evidence="2">Eisosome component PIL1/LSP1</fullName>
    </submittedName>
</protein>
<dbReference type="InterPro" id="IPR028245">
    <property type="entry name" value="PIL1/LSP1"/>
</dbReference>
<dbReference type="Proteomes" id="UP000269721">
    <property type="component" value="Unassembled WGS sequence"/>
</dbReference>
<dbReference type="InterPro" id="IPR027267">
    <property type="entry name" value="AH/BAR_dom_sf"/>
</dbReference>
<dbReference type="GO" id="GO:0005886">
    <property type="term" value="C:plasma membrane"/>
    <property type="evidence" value="ECO:0007669"/>
    <property type="project" value="TreeGrafter"/>
</dbReference>
<organism evidence="2 3">
    <name type="scientific">Blyttiomyces helicus</name>
    <dbReference type="NCBI Taxonomy" id="388810"/>
    <lineage>
        <taxon>Eukaryota</taxon>
        <taxon>Fungi</taxon>
        <taxon>Fungi incertae sedis</taxon>
        <taxon>Chytridiomycota</taxon>
        <taxon>Chytridiomycota incertae sedis</taxon>
        <taxon>Chytridiomycetes</taxon>
        <taxon>Chytridiomycetes incertae sedis</taxon>
        <taxon>Blyttiomyces</taxon>
    </lineage>
</organism>